<reference evidence="1 2" key="1">
    <citation type="submission" date="2016-11" db="EMBL/GenBank/DDBJ databases">
        <authorList>
            <person name="Jaros S."/>
            <person name="Januszkiewicz K."/>
            <person name="Wedrychowicz H."/>
        </authorList>
    </citation>
    <scope>NUCLEOTIDE SEQUENCE [LARGE SCALE GENOMIC DNA]</scope>
    <source>
        <strain evidence="1 2">GAS499</strain>
    </source>
</reference>
<organism evidence="1 2">
    <name type="scientific">Bradyrhizobium lablabi</name>
    <dbReference type="NCBI Taxonomy" id="722472"/>
    <lineage>
        <taxon>Bacteria</taxon>
        <taxon>Pseudomonadati</taxon>
        <taxon>Pseudomonadota</taxon>
        <taxon>Alphaproteobacteria</taxon>
        <taxon>Hyphomicrobiales</taxon>
        <taxon>Nitrobacteraceae</taxon>
        <taxon>Bradyrhizobium</taxon>
    </lineage>
</organism>
<dbReference type="Proteomes" id="UP000189935">
    <property type="component" value="Chromosome I"/>
</dbReference>
<proteinExistence type="predicted"/>
<evidence type="ECO:0000313" key="1">
    <source>
        <dbReference type="EMBL" id="SHJ86018.1"/>
    </source>
</evidence>
<protein>
    <submittedName>
        <fullName evidence="1">Uncharacterized protein</fullName>
    </submittedName>
</protein>
<accession>A0A1M6MR76</accession>
<name>A0A1M6MR76_9BRAD</name>
<evidence type="ECO:0000313" key="2">
    <source>
        <dbReference type="Proteomes" id="UP000189935"/>
    </source>
</evidence>
<sequence length="55" mass="6419">MLTMLILSLTFIAGFCSGYAVRVRRSHKRRERQRLYAPYAAESRATTFGHPRRAF</sequence>
<dbReference type="EMBL" id="LT670844">
    <property type="protein sequence ID" value="SHJ86018.1"/>
    <property type="molecule type" value="Genomic_DNA"/>
</dbReference>
<dbReference type="AlphaFoldDB" id="A0A1M6MR76"/>
<gene>
    <name evidence="1" type="ORF">SAMN05444159_1712</name>
</gene>